<gene>
    <name evidence="2" type="ORF">NECAME_01383</name>
</gene>
<dbReference type="Proteomes" id="UP000053676">
    <property type="component" value="Unassembled WGS sequence"/>
</dbReference>
<dbReference type="OrthoDB" id="5893051at2759"/>
<proteinExistence type="predicted"/>
<evidence type="ECO:0000256" key="1">
    <source>
        <dbReference type="SAM" id="Phobius"/>
    </source>
</evidence>
<protein>
    <submittedName>
        <fullName evidence="2">Uncharacterized protein</fullName>
    </submittedName>
</protein>
<dbReference type="EMBL" id="KI657591">
    <property type="protein sequence ID" value="ETN86254.1"/>
    <property type="molecule type" value="Genomic_DNA"/>
</dbReference>
<keyword evidence="1" id="KW-0472">Membrane</keyword>
<evidence type="ECO:0000313" key="3">
    <source>
        <dbReference type="Proteomes" id="UP000053676"/>
    </source>
</evidence>
<organism evidence="2 3">
    <name type="scientific">Necator americanus</name>
    <name type="common">Human hookworm</name>
    <dbReference type="NCBI Taxonomy" id="51031"/>
    <lineage>
        <taxon>Eukaryota</taxon>
        <taxon>Metazoa</taxon>
        <taxon>Ecdysozoa</taxon>
        <taxon>Nematoda</taxon>
        <taxon>Chromadorea</taxon>
        <taxon>Rhabditida</taxon>
        <taxon>Rhabditina</taxon>
        <taxon>Rhabditomorpha</taxon>
        <taxon>Strongyloidea</taxon>
        <taxon>Ancylostomatidae</taxon>
        <taxon>Bunostominae</taxon>
        <taxon>Necator</taxon>
    </lineage>
</organism>
<keyword evidence="1" id="KW-0812">Transmembrane</keyword>
<accession>W2TX97</accession>
<keyword evidence="3" id="KW-1185">Reference proteome</keyword>
<name>W2TX97_NECAM</name>
<keyword evidence="1" id="KW-1133">Transmembrane helix</keyword>
<dbReference type="GeneID" id="25341425"/>
<evidence type="ECO:0000313" key="2">
    <source>
        <dbReference type="EMBL" id="ETN86254.1"/>
    </source>
</evidence>
<dbReference type="AlphaFoldDB" id="W2TX97"/>
<reference evidence="3" key="1">
    <citation type="journal article" date="2014" name="Nat. Genet.">
        <title>Genome of the human hookworm Necator americanus.</title>
        <authorList>
            <person name="Tang Y.T."/>
            <person name="Gao X."/>
            <person name="Rosa B.A."/>
            <person name="Abubucker S."/>
            <person name="Hallsworth-Pepin K."/>
            <person name="Martin J."/>
            <person name="Tyagi R."/>
            <person name="Heizer E."/>
            <person name="Zhang X."/>
            <person name="Bhonagiri-Palsikar V."/>
            <person name="Minx P."/>
            <person name="Warren W.C."/>
            <person name="Wang Q."/>
            <person name="Zhan B."/>
            <person name="Hotez P.J."/>
            <person name="Sternberg P.W."/>
            <person name="Dougall A."/>
            <person name="Gaze S.T."/>
            <person name="Mulvenna J."/>
            <person name="Sotillo J."/>
            <person name="Ranganathan S."/>
            <person name="Rabelo E.M."/>
            <person name="Wilson R.K."/>
            <person name="Felgner P.L."/>
            <person name="Bethony J."/>
            <person name="Hawdon J.M."/>
            <person name="Gasser R.B."/>
            <person name="Loukas A."/>
            <person name="Mitreva M."/>
        </authorList>
    </citation>
    <scope>NUCLEOTIDE SEQUENCE [LARGE SCALE GENOMIC DNA]</scope>
</reference>
<dbReference type="OMA" id="DELSCCT"/>
<dbReference type="KEGG" id="nai:NECAME_01383"/>
<dbReference type="CTD" id="25341425"/>
<feature type="transmembrane region" description="Helical" evidence="1">
    <location>
        <begin position="17"/>
        <end position="47"/>
    </location>
</feature>
<sequence length="66" mass="7623">MDSFNTSFSRYDQLQDFVISVVLFLVFAIALTALCSSLLWCHFFVIFNKDKKKNKTTEDELSCCTV</sequence>